<proteinExistence type="predicted"/>
<dbReference type="PANTHER" id="PTHR45712:SF22">
    <property type="entry name" value="INSULIN-LIKE GROWTH FACTOR-BINDING PROTEIN COMPLEX ACID LABILE SUBUNIT"/>
    <property type="match status" value="1"/>
</dbReference>
<dbReference type="Gene3D" id="3.80.10.10">
    <property type="entry name" value="Ribonuclease Inhibitor"/>
    <property type="match status" value="1"/>
</dbReference>
<dbReference type="SUPFAM" id="SSF52058">
    <property type="entry name" value="L domain-like"/>
    <property type="match status" value="1"/>
</dbReference>
<keyword evidence="2" id="KW-0677">Repeat</keyword>
<evidence type="ECO:0000313" key="3">
    <source>
        <dbReference type="EMBL" id="CAG2247249.1"/>
    </source>
</evidence>
<comment type="caution">
    <text evidence="3">The sequence shown here is derived from an EMBL/GenBank/DDBJ whole genome shotgun (WGS) entry which is preliminary data.</text>
</comment>
<organism evidence="3 4">
    <name type="scientific">Mytilus edulis</name>
    <name type="common">Blue mussel</name>
    <dbReference type="NCBI Taxonomy" id="6550"/>
    <lineage>
        <taxon>Eukaryota</taxon>
        <taxon>Metazoa</taxon>
        <taxon>Spiralia</taxon>
        <taxon>Lophotrochozoa</taxon>
        <taxon>Mollusca</taxon>
        <taxon>Bivalvia</taxon>
        <taxon>Autobranchia</taxon>
        <taxon>Pteriomorphia</taxon>
        <taxon>Mytilida</taxon>
        <taxon>Mytiloidea</taxon>
        <taxon>Mytilidae</taxon>
        <taxon>Mytilinae</taxon>
        <taxon>Mytilus</taxon>
    </lineage>
</organism>
<dbReference type="PANTHER" id="PTHR45712">
    <property type="entry name" value="AGAP008170-PA"/>
    <property type="match status" value="1"/>
</dbReference>
<dbReference type="InterPro" id="IPR032675">
    <property type="entry name" value="LRR_dom_sf"/>
</dbReference>
<name>A0A8S3ULN3_MYTED</name>
<dbReference type="Proteomes" id="UP000683360">
    <property type="component" value="Unassembled WGS sequence"/>
</dbReference>
<protein>
    <submittedName>
        <fullName evidence="3">Uncharacterized protein</fullName>
    </submittedName>
</protein>
<sequence length="221" mass="25469">MDELEFIHCYTGYRIKPLALIKHVQLENMLCTFDDPYNGNDILCDCGQVYLATVQYHFPTIVHVICQVDRHNTVVNCSNQLFMEFVQPIPKSTQTCYLDGNNLNYINSLIFEDLTDLNTLHLNRSEILKIESDTFSNLINLEILYLNENKLYVIDAVFIIIVSLRVLDLEHIFITFISNNDCNGTANLETLRLAYNALICLPSNFADTMKVLKFIKQSMVI</sequence>
<dbReference type="OrthoDB" id="6160852at2759"/>
<gene>
    <name evidence="3" type="ORF">MEDL_59143</name>
</gene>
<evidence type="ECO:0000313" key="4">
    <source>
        <dbReference type="Proteomes" id="UP000683360"/>
    </source>
</evidence>
<dbReference type="AlphaFoldDB" id="A0A8S3ULN3"/>
<accession>A0A8S3ULN3</accession>
<keyword evidence="4" id="KW-1185">Reference proteome</keyword>
<evidence type="ECO:0000256" key="1">
    <source>
        <dbReference type="ARBA" id="ARBA00022614"/>
    </source>
</evidence>
<dbReference type="EMBL" id="CAJPWZ010002893">
    <property type="protein sequence ID" value="CAG2247249.1"/>
    <property type="molecule type" value="Genomic_DNA"/>
</dbReference>
<evidence type="ECO:0000256" key="2">
    <source>
        <dbReference type="ARBA" id="ARBA00022737"/>
    </source>
</evidence>
<dbReference type="InterPro" id="IPR050333">
    <property type="entry name" value="SLRP"/>
</dbReference>
<dbReference type="InterPro" id="IPR001611">
    <property type="entry name" value="Leu-rich_rpt"/>
</dbReference>
<keyword evidence="1" id="KW-0433">Leucine-rich repeat</keyword>
<reference evidence="3" key="1">
    <citation type="submission" date="2021-03" db="EMBL/GenBank/DDBJ databases">
        <authorList>
            <person name="Bekaert M."/>
        </authorList>
    </citation>
    <scope>NUCLEOTIDE SEQUENCE</scope>
</reference>
<dbReference type="Pfam" id="PF13855">
    <property type="entry name" value="LRR_8"/>
    <property type="match status" value="1"/>
</dbReference>